<dbReference type="PANTHER" id="PTHR30135:SF3">
    <property type="entry name" value="GLUCONEOGENESIS FACTOR-RELATED"/>
    <property type="match status" value="1"/>
</dbReference>
<dbReference type="EMBL" id="AP023418">
    <property type="protein sequence ID" value="BCK80841.1"/>
    <property type="molecule type" value="Genomic_DNA"/>
</dbReference>
<dbReference type="InterPro" id="IPR038136">
    <property type="entry name" value="CofD-like_dom_sf"/>
</dbReference>
<keyword evidence="1 2" id="KW-0963">Cytoplasm</keyword>
<dbReference type="AlphaFoldDB" id="A0A810Q5Y1"/>
<reference evidence="3" key="1">
    <citation type="submission" date="2020-09" db="EMBL/GenBank/DDBJ databases">
        <title>New species isolated from human feces.</title>
        <authorList>
            <person name="Kitahara M."/>
            <person name="Shigeno Y."/>
            <person name="Shime M."/>
            <person name="Matsumoto Y."/>
            <person name="Nakamura S."/>
            <person name="Motooka D."/>
            <person name="Fukuoka S."/>
            <person name="Nishikawa H."/>
            <person name="Benno Y."/>
        </authorList>
    </citation>
    <scope>NUCLEOTIDE SEQUENCE</scope>
    <source>
        <strain evidence="3">MM50</strain>
    </source>
</reference>
<organism evidence="3 4">
    <name type="scientific">Vescimonas coprocola</name>
    <dbReference type="NCBI Taxonomy" id="2714355"/>
    <lineage>
        <taxon>Bacteria</taxon>
        <taxon>Bacillati</taxon>
        <taxon>Bacillota</taxon>
        <taxon>Clostridia</taxon>
        <taxon>Eubacteriales</taxon>
        <taxon>Oscillospiraceae</taxon>
        <taxon>Vescimonas</taxon>
    </lineage>
</organism>
<name>A0A810Q5Y1_9FIRM</name>
<keyword evidence="4" id="KW-1185">Reference proteome</keyword>
<dbReference type="NCBIfam" id="TIGR01826">
    <property type="entry name" value="CofD_related"/>
    <property type="match status" value="1"/>
</dbReference>
<dbReference type="HAMAP" id="MF_00973">
    <property type="entry name" value="Gluconeogen_factor"/>
    <property type="match status" value="1"/>
</dbReference>
<dbReference type="GO" id="GO:0043743">
    <property type="term" value="F:LPPG:FO 2-phospho-L-lactate transferase activity"/>
    <property type="evidence" value="ECO:0007669"/>
    <property type="project" value="InterPro"/>
</dbReference>
<dbReference type="KEGG" id="vcop:MM50RIKEN_06040"/>
<gene>
    <name evidence="3" type="ORF">MM50RIKEN_06040</name>
</gene>
<proteinExistence type="inferred from homology"/>
<dbReference type="GO" id="GO:0008360">
    <property type="term" value="P:regulation of cell shape"/>
    <property type="evidence" value="ECO:0007669"/>
    <property type="project" value="UniProtKB-UniRule"/>
</dbReference>
<comment type="function">
    <text evidence="2">Required for morphogenesis under gluconeogenic growth conditions.</text>
</comment>
<dbReference type="SUPFAM" id="SSF142338">
    <property type="entry name" value="CofD-like"/>
    <property type="match status" value="1"/>
</dbReference>
<comment type="subcellular location">
    <subcellularLocation>
        <location evidence="2">Cytoplasm</location>
    </subcellularLocation>
</comment>
<evidence type="ECO:0000313" key="4">
    <source>
        <dbReference type="Proteomes" id="UP000681035"/>
    </source>
</evidence>
<dbReference type="InterPro" id="IPR002882">
    <property type="entry name" value="CofD"/>
</dbReference>
<evidence type="ECO:0000256" key="1">
    <source>
        <dbReference type="ARBA" id="ARBA00022490"/>
    </source>
</evidence>
<protein>
    <recommendedName>
        <fullName evidence="2">Putative gluconeogenesis factor</fullName>
    </recommendedName>
</protein>
<dbReference type="Proteomes" id="UP000681035">
    <property type="component" value="Chromosome"/>
</dbReference>
<accession>A0A810Q5Y1</accession>
<dbReference type="Gene3D" id="3.40.50.10680">
    <property type="entry name" value="CofD-like domains"/>
    <property type="match status" value="1"/>
</dbReference>
<dbReference type="InterPro" id="IPR010119">
    <property type="entry name" value="Gluconeogen_factor"/>
</dbReference>
<evidence type="ECO:0000313" key="3">
    <source>
        <dbReference type="EMBL" id="BCK80841.1"/>
    </source>
</evidence>
<dbReference type="GO" id="GO:0005737">
    <property type="term" value="C:cytoplasm"/>
    <property type="evidence" value="ECO:0007669"/>
    <property type="project" value="UniProtKB-SubCell"/>
</dbReference>
<dbReference type="Pfam" id="PF01933">
    <property type="entry name" value="CofD"/>
    <property type="match status" value="1"/>
</dbReference>
<dbReference type="CDD" id="cd07187">
    <property type="entry name" value="YvcK_like"/>
    <property type="match status" value="1"/>
</dbReference>
<evidence type="ECO:0000256" key="2">
    <source>
        <dbReference type="HAMAP-Rule" id="MF_00973"/>
    </source>
</evidence>
<dbReference type="RefSeq" id="WP_213541694.1">
    <property type="nucleotide sequence ID" value="NZ_AP023418.1"/>
</dbReference>
<dbReference type="PANTHER" id="PTHR30135">
    <property type="entry name" value="UNCHARACTERIZED PROTEIN YVCK-RELATED"/>
    <property type="match status" value="1"/>
</dbReference>
<comment type="similarity">
    <text evidence="2">Belongs to the gluconeogenesis factor family.</text>
</comment>
<sequence>MEPYRQSVAPEHGPRIAAIGGGTGLSTLLRGLKRYTKNITAIVTVADDGGGSGRLRQDLGMLPPGDIRNCLEALANAEPLMAQLMHYRFPEGELAGQSFGNLFLAALNGIMPSFDRAVESLSQVLAITGRVLPVTNENIQLEAEFENGARVVGESRIFQCKQEQDCRIRRVNLLPSRPKALPEAVEAIREAEMVVLAPGSLYTSIIPNLLVDGIVEAIRESRALKIYVCNVMTQEGETEGYTASDHIRALFNHSCPGLFDLCLVNDAPIPPSVMRGYTREGAEPILCDRDACEALGVEVITRPVSTVENGLVRHNPGHLAWELVRLHAQRNIRLVEDSLRRTPRNRVEK</sequence>